<accession>A0A937F5H3</accession>
<reference evidence="2" key="1">
    <citation type="submission" date="2021-01" db="EMBL/GenBank/DDBJ databases">
        <title>Fulvivirga kasyanovii gen. nov., sp nov., a novel member of the phylum Bacteroidetes isolated from seawater in a mussel farm.</title>
        <authorList>
            <person name="Zhao L.-H."/>
            <person name="Wang Z.-J."/>
        </authorList>
    </citation>
    <scope>NUCLEOTIDE SEQUENCE</scope>
    <source>
        <strain evidence="2">2943</strain>
    </source>
</reference>
<dbReference type="AlphaFoldDB" id="A0A937F5H3"/>
<evidence type="ECO:0000256" key="1">
    <source>
        <dbReference type="SAM" id="SignalP"/>
    </source>
</evidence>
<proteinExistence type="predicted"/>
<evidence type="ECO:0000313" key="2">
    <source>
        <dbReference type="EMBL" id="MBL3656792.1"/>
    </source>
</evidence>
<dbReference type="Proteomes" id="UP000659388">
    <property type="component" value="Unassembled WGS sequence"/>
</dbReference>
<comment type="caution">
    <text evidence="2">The sequence shown here is derived from an EMBL/GenBank/DDBJ whole genome shotgun (WGS) entry which is preliminary data.</text>
</comment>
<protein>
    <recommendedName>
        <fullName evidence="4">Outer membrane protein beta-barrel domain-containing protein</fullName>
    </recommendedName>
</protein>
<dbReference type="RefSeq" id="WP_202244590.1">
    <property type="nucleotide sequence ID" value="NZ_JAESIY010000006.1"/>
</dbReference>
<gene>
    <name evidence="2" type="ORF">JL102_11665</name>
</gene>
<evidence type="ECO:0000313" key="3">
    <source>
        <dbReference type="Proteomes" id="UP000659388"/>
    </source>
</evidence>
<keyword evidence="1" id="KW-0732">Signal</keyword>
<keyword evidence="3" id="KW-1185">Reference proteome</keyword>
<sequence>MKRIVVFFVLSLLTVGAFAQKQVDFENEPSFWDRVYFGGGLGFFSDNNQTNLSVSPVVGYMITTNLSAGLGLTYQYIKWKNLDKNTNLYGGNTFVRYNIKQFFLQGEYNLINYPVYDSDFQDRENMSRVLLGGGISQPIGERAAINFMALYDVAYDVNGIYSSPWEFRVFVSL</sequence>
<name>A0A937F5H3_9BACT</name>
<feature type="signal peptide" evidence="1">
    <location>
        <begin position="1"/>
        <end position="19"/>
    </location>
</feature>
<evidence type="ECO:0008006" key="4">
    <source>
        <dbReference type="Google" id="ProtNLM"/>
    </source>
</evidence>
<feature type="chain" id="PRO_5037527923" description="Outer membrane protein beta-barrel domain-containing protein" evidence="1">
    <location>
        <begin position="20"/>
        <end position="173"/>
    </location>
</feature>
<organism evidence="2 3">
    <name type="scientific">Fulvivirga sediminis</name>
    <dbReference type="NCBI Taxonomy" id="2803949"/>
    <lineage>
        <taxon>Bacteria</taxon>
        <taxon>Pseudomonadati</taxon>
        <taxon>Bacteroidota</taxon>
        <taxon>Cytophagia</taxon>
        <taxon>Cytophagales</taxon>
        <taxon>Fulvivirgaceae</taxon>
        <taxon>Fulvivirga</taxon>
    </lineage>
</organism>
<dbReference type="EMBL" id="JAESIY010000006">
    <property type="protein sequence ID" value="MBL3656792.1"/>
    <property type="molecule type" value="Genomic_DNA"/>
</dbReference>